<dbReference type="AlphaFoldDB" id="A0A646KUC2"/>
<accession>A0A646KUC2</accession>
<dbReference type="OrthoDB" id="3685015at2"/>
<evidence type="ECO:0000313" key="3">
    <source>
        <dbReference type="Proteomes" id="UP000419138"/>
    </source>
</evidence>
<evidence type="ECO:0000313" key="2">
    <source>
        <dbReference type="EMBL" id="MQT05461.1"/>
    </source>
</evidence>
<organism evidence="2 3">
    <name type="scientific">Streptomyces jumonjinensis</name>
    <dbReference type="NCBI Taxonomy" id="1945"/>
    <lineage>
        <taxon>Bacteria</taxon>
        <taxon>Bacillati</taxon>
        <taxon>Actinomycetota</taxon>
        <taxon>Actinomycetes</taxon>
        <taxon>Kitasatosporales</taxon>
        <taxon>Streptomycetaceae</taxon>
        <taxon>Streptomyces</taxon>
    </lineage>
</organism>
<dbReference type="InterPro" id="IPR054190">
    <property type="entry name" value="DUF6895"/>
</dbReference>
<keyword evidence="3" id="KW-1185">Reference proteome</keyword>
<comment type="caution">
    <text evidence="2">The sequence shown here is derived from an EMBL/GenBank/DDBJ whole genome shotgun (WGS) entry which is preliminary data.</text>
</comment>
<sequence>MDTEAVRLARRVSEGAVEWLGRMRGEFALPDVPEHEIDGNALKSLSELTLAAGMVHREAVAGRQCAATAESLLDYAWRQFKEGDMLYRLQTHTPAATHPMEMYALFAAAGYRHAALDGLTAHLTGLRASRVTEHVPNRRLALVASARRIGLPVLDDVDALIEQTWLGGTPEPWMLDVNNAYGVTHTVFHLTDYGSDPDGLPEHLQEYLRLWLPVWVEVFAETRFWDLLLEFLVVGTCLKSPLFFPHVWELVAQAQRDDGMVPNGLTVPPAEPEYAWLNHHHPTIGAAGTGTLAVSRALTLTAAGTGNAS</sequence>
<dbReference type="EMBL" id="VCLA01000201">
    <property type="protein sequence ID" value="MQT05461.1"/>
    <property type="molecule type" value="Genomic_DNA"/>
</dbReference>
<dbReference type="RefSeq" id="WP_153526903.1">
    <property type="nucleotide sequence ID" value="NZ_VCLA01000201.1"/>
</dbReference>
<proteinExistence type="predicted"/>
<reference evidence="2 3" key="1">
    <citation type="submission" date="2019-05" db="EMBL/GenBank/DDBJ databases">
        <title>Comparative genomics and metabolomics analyses of clavulanic acid producing Streptomyces species provides insight into specialized metabolism and evolution of beta-lactam biosynthetic gene clusters.</title>
        <authorList>
            <person name="Moore M.A."/>
            <person name="Cruz-Morales P."/>
            <person name="Barona Gomez F."/>
            <person name="Kapil T."/>
        </authorList>
    </citation>
    <scope>NUCLEOTIDE SEQUENCE [LARGE SCALE GENOMIC DNA]</scope>
    <source>
        <strain evidence="2 3">NRRL 5741</strain>
    </source>
</reference>
<dbReference type="Pfam" id="PF21836">
    <property type="entry name" value="DUF6895"/>
    <property type="match status" value="1"/>
</dbReference>
<evidence type="ECO:0000259" key="1">
    <source>
        <dbReference type="Pfam" id="PF21836"/>
    </source>
</evidence>
<feature type="domain" description="DUF6895" evidence="1">
    <location>
        <begin position="14"/>
        <end position="288"/>
    </location>
</feature>
<protein>
    <recommendedName>
        <fullName evidence="1">DUF6895 domain-containing protein</fullName>
    </recommendedName>
</protein>
<gene>
    <name evidence="2" type="ORF">FF041_36825</name>
</gene>
<dbReference type="Proteomes" id="UP000419138">
    <property type="component" value="Unassembled WGS sequence"/>
</dbReference>
<name>A0A646KUC2_STRJU</name>